<reference evidence="11" key="1">
    <citation type="journal article" date="2014" name="Int. J. Syst. Evol. Microbiol.">
        <title>Complete genome sequence of Corynebacterium casei LMG S-19264T (=DSM 44701T), isolated from a smear-ripened cheese.</title>
        <authorList>
            <consortium name="US DOE Joint Genome Institute (JGI-PGF)"/>
            <person name="Walter F."/>
            <person name="Albersmeier A."/>
            <person name="Kalinowski J."/>
            <person name="Ruckert C."/>
        </authorList>
    </citation>
    <scope>NUCLEOTIDE SEQUENCE</scope>
    <source>
        <strain evidence="11">CGMCC 1.15454</strain>
    </source>
</reference>
<dbReference type="Gene3D" id="1.10.8.60">
    <property type="match status" value="1"/>
</dbReference>
<dbReference type="InterPro" id="IPR027417">
    <property type="entry name" value="P-loop_NTPase"/>
</dbReference>
<dbReference type="InterPro" id="IPR000700">
    <property type="entry name" value="PAS-assoc_C"/>
</dbReference>
<dbReference type="InterPro" id="IPR025944">
    <property type="entry name" value="Sigma_54_int_dom_CS"/>
</dbReference>
<dbReference type="InterPro" id="IPR000014">
    <property type="entry name" value="PAS"/>
</dbReference>
<dbReference type="SUPFAM" id="SSF55785">
    <property type="entry name" value="PYP-like sensor domain (PAS domain)"/>
    <property type="match status" value="1"/>
</dbReference>
<evidence type="ECO:0000256" key="3">
    <source>
        <dbReference type="ARBA" id="ARBA00022840"/>
    </source>
</evidence>
<dbReference type="Pfam" id="PF00158">
    <property type="entry name" value="Sigma54_activat"/>
    <property type="match status" value="1"/>
</dbReference>
<protein>
    <recommendedName>
        <fullName evidence="7">HTH-type transcriptional regulatory protein TyrR</fullName>
    </recommendedName>
</protein>
<name>A0A9W5TWR2_9BACI</name>
<dbReference type="SMART" id="SM00382">
    <property type="entry name" value="AAA"/>
    <property type="match status" value="1"/>
</dbReference>
<accession>A0A9W5TWR2</accession>
<keyword evidence="2" id="KW-0058">Aromatic hydrocarbons catabolism</keyword>
<evidence type="ECO:0000256" key="1">
    <source>
        <dbReference type="ARBA" id="ARBA00022741"/>
    </source>
</evidence>
<dbReference type="PROSITE" id="PS00688">
    <property type="entry name" value="SIGMA54_INTERACT_3"/>
    <property type="match status" value="1"/>
</dbReference>
<dbReference type="InterPro" id="IPR035965">
    <property type="entry name" value="PAS-like_dom_sf"/>
</dbReference>
<dbReference type="GO" id="GO:0005524">
    <property type="term" value="F:ATP binding"/>
    <property type="evidence" value="ECO:0007669"/>
    <property type="project" value="UniProtKB-KW"/>
</dbReference>
<dbReference type="Gene3D" id="1.10.10.60">
    <property type="entry name" value="Homeodomain-like"/>
    <property type="match status" value="1"/>
</dbReference>
<keyword evidence="8" id="KW-0175">Coiled coil</keyword>
<comment type="caution">
    <text evidence="11">The sequence shown here is derived from an EMBL/GenBank/DDBJ whole genome shotgun (WGS) entry which is preliminary data.</text>
</comment>
<evidence type="ECO:0000256" key="7">
    <source>
        <dbReference type="ARBA" id="ARBA00029500"/>
    </source>
</evidence>
<dbReference type="CDD" id="cd00009">
    <property type="entry name" value="AAA"/>
    <property type="match status" value="1"/>
</dbReference>
<dbReference type="Gene3D" id="3.30.450.20">
    <property type="entry name" value="PAS domain"/>
    <property type="match status" value="2"/>
</dbReference>
<dbReference type="CDD" id="cd00130">
    <property type="entry name" value="PAS"/>
    <property type="match status" value="1"/>
</dbReference>
<dbReference type="InterPro" id="IPR058031">
    <property type="entry name" value="AAA_lid_NorR"/>
</dbReference>
<dbReference type="InterPro" id="IPR003593">
    <property type="entry name" value="AAA+_ATPase"/>
</dbReference>
<evidence type="ECO:0000259" key="10">
    <source>
        <dbReference type="PROSITE" id="PS50113"/>
    </source>
</evidence>
<dbReference type="PROSITE" id="PS00676">
    <property type="entry name" value="SIGMA54_INTERACT_2"/>
    <property type="match status" value="1"/>
</dbReference>
<dbReference type="SUPFAM" id="SSF46689">
    <property type="entry name" value="Homeodomain-like"/>
    <property type="match status" value="1"/>
</dbReference>
<dbReference type="Pfam" id="PF25601">
    <property type="entry name" value="AAA_lid_14"/>
    <property type="match status" value="1"/>
</dbReference>
<evidence type="ECO:0000256" key="2">
    <source>
        <dbReference type="ARBA" id="ARBA00022797"/>
    </source>
</evidence>
<dbReference type="InterPro" id="IPR025943">
    <property type="entry name" value="Sigma_54_int_dom_ATP-bd_2"/>
</dbReference>
<sequence>MNKAVQDKLKPIFTISEDVEPLSEQLAGNKEHFVFLQKKNKVYAYVFLKDLGVDSWASPDITLKRLQSNAISLENVGILKPNNTITLPFIFWIMGEPIVLVKDESNKLIGYITREDMLVELFREENKNINLLKILLASIPMGMFVVDHERRVVNCNESGLRMIHSTLDKVMGIEAGSIFRKDHLEKVFSTGETLLNQIHITDEMGVLIDYSPIENSQGKVDGAVIIVQDLPMVKEMAMEIEFVKDLNQDLNAILSTIYDEILVVNEKGILLRHSENYISDFWKEDLKNIVGKNLLEMERNGVFTPSVARLVIEKGKKVSIVQETESGKKILAIGNPFFNDEGKLQRIIIASRDITENTKLKSELMQTKEISRKYKEELDSLRNKTEASKKIIYRSSKMEKIMIQIRKLAGFSSTVLVLGESGVGKELIAQAIHKEGNRSNRPYLTINCGAIPENLLESELFGYTKGAFTGADPNGKMGYFQQADGGILFLDEIGEIPTHLQVKLLRVLQQNEVVPVGGAQAIPVDVQIIAATNKDLGKMVEEGTFREDLFYRINVIPIYVPPLRERSEDVPLLAYHFLRKLNQQYGKNYHFTPDALSLLEVYTWPGNIRELQNLIERLFVTADDEVITANFVSQFLKFGNNGKTKPMVTGIIPLKEAQDHVEEQLISLAMEKYKTTTKAAIALGISQSAVSRKLHKISQRQKNH</sequence>
<dbReference type="SMART" id="SM00091">
    <property type="entry name" value="PAS"/>
    <property type="match status" value="1"/>
</dbReference>
<dbReference type="PROSITE" id="PS50113">
    <property type="entry name" value="PAC"/>
    <property type="match status" value="1"/>
</dbReference>
<evidence type="ECO:0000256" key="6">
    <source>
        <dbReference type="ARBA" id="ARBA00023163"/>
    </source>
</evidence>
<evidence type="ECO:0000313" key="12">
    <source>
        <dbReference type="Proteomes" id="UP000621492"/>
    </source>
</evidence>
<feature type="domain" description="Sigma-54 factor interaction" evidence="9">
    <location>
        <begin position="391"/>
        <end position="620"/>
    </location>
</feature>
<dbReference type="Gene3D" id="3.40.50.300">
    <property type="entry name" value="P-loop containing nucleotide triphosphate hydrolases"/>
    <property type="match status" value="1"/>
</dbReference>
<dbReference type="Pfam" id="PF13426">
    <property type="entry name" value="PAS_9"/>
    <property type="match status" value="2"/>
</dbReference>
<evidence type="ECO:0000256" key="5">
    <source>
        <dbReference type="ARBA" id="ARBA00023125"/>
    </source>
</evidence>
<dbReference type="InterPro" id="IPR030828">
    <property type="entry name" value="HTH_TyrR"/>
</dbReference>
<dbReference type="InterPro" id="IPR002078">
    <property type="entry name" value="Sigma_54_int"/>
</dbReference>
<keyword evidence="6" id="KW-0804">Transcription</keyword>
<dbReference type="FunFam" id="3.40.50.300:FF:000006">
    <property type="entry name" value="DNA-binding transcriptional regulator NtrC"/>
    <property type="match status" value="1"/>
</dbReference>
<feature type="domain" description="PAC" evidence="10">
    <location>
        <begin position="314"/>
        <end position="366"/>
    </location>
</feature>
<dbReference type="GO" id="GO:0003677">
    <property type="term" value="F:DNA binding"/>
    <property type="evidence" value="ECO:0007669"/>
    <property type="project" value="UniProtKB-KW"/>
</dbReference>
<keyword evidence="5" id="KW-0238">DNA-binding</keyword>
<dbReference type="PANTHER" id="PTHR32071:SF57">
    <property type="entry name" value="C4-DICARBOXYLATE TRANSPORT TRANSCRIPTIONAL REGULATORY PROTEIN DCTD"/>
    <property type="match status" value="1"/>
</dbReference>
<dbReference type="PANTHER" id="PTHR32071">
    <property type="entry name" value="TRANSCRIPTIONAL REGULATORY PROTEIN"/>
    <property type="match status" value="1"/>
</dbReference>
<evidence type="ECO:0000256" key="4">
    <source>
        <dbReference type="ARBA" id="ARBA00023015"/>
    </source>
</evidence>
<dbReference type="PROSITE" id="PS00675">
    <property type="entry name" value="SIGMA54_INTERACT_1"/>
    <property type="match status" value="1"/>
</dbReference>
<dbReference type="EMBL" id="BMJD01000011">
    <property type="protein sequence ID" value="GGB40727.1"/>
    <property type="molecule type" value="Genomic_DNA"/>
</dbReference>
<organism evidence="11 12">
    <name type="scientific">Lentibacillus populi</name>
    <dbReference type="NCBI Taxonomy" id="1827502"/>
    <lineage>
        <taxon>Bacteria</taxon>
        <taxon>Bacillati</taxon>
        <taxon>Bacillota</taxon>
        <taxon>Bacilli</taxon>
        <taxon>Bacillales</taxon>
        <taxon>Bacillaceae</taxon>
        <taxon>Lentibacillus</taxon>
    </lineage>
</organism>
<reference evidence="11" key="2">
    <citation type="submission" date="2020-09" db="EMBL/GenBank/DDBJ databases">
        <authorList>
            <person name="Sun Q."/>
            <person name="Zhou Y."/>
        </authorList>
    </citation>
    <scope>NUCLEOTIDE SEQUENCE</scope>
    <source>
        <strain evidence="11">CGMCC 1.15454</strain>
    </source>
</reference>
<dbReference type="PROSITE" id="PS50045">
    <property type="entry name" value="SIGMA54_INTERACT_4"/>
    <property type="match status" value="1"/>
</dbReference>
<evidence type="ECO:0000259" key="9">
    <source>
        <dbReference type="PROSITE" id="PS50045"/>
    </source>
</evidence>
<dbReference type="GO" id="GO:0006355">
    <property type="term" value="P:regulation of DNA-templated transcription"/>
    <property type="evidence" value="ECO:0007669"/>
    <property type="project" value="InterPro"/>
</dbReference>
<dbReference type="AlphaFoldDB" id="A0A9W5TWR2"/>
<keyword evidence="3" id="KW-0067">ATP-binding</keyword>
<keyword evidence="1" id="KW-0547">Nucleotide-binding</keyword>
<proteinExistence type="predicted"/>
<keyword evidence="12" id="KW-1185">Reference proteome</keyword>
<feature type="coiled-coil region" evidence="8">
    <location>
        <begin position="357"/>
        <end position="384"/>
    </location>
</feature>
<dbReference type="InterPro" id="IPR009057">
    <property type="entry name" value="Homeodomain-like_sf"/>
</dbReference>
<evidence type="ECO:0000256" key="8">
    <source>
        <dbReference type="SAM" id="Coils"/>
    </source>
</evidence>
<dbReference type="Proteomes" id="UP000621492">
    <property type="component" value="Unassembled WGS sequence"/>
</dbReference>
<dbReference type="SUPFAM" id="SSF52540">
    <property type="entry name" value="P-loop containing nucleoside triphosphate hydrolases"/>
    <property type="match status" value="1"/>
</dbReference>
<gene>
    <name evidence="11" type="ORF">GCM10011409_17780</name>
</gene>
<evidence type="ECO:0000313" key="11">
    <source>
        <dbReference type="EMBL" id="GGB40727.1"/>
    </source>
</evidence>
<dbReference type="RefSeq" id="WP_188724963.1">
    <property type="nucleotide sequence ID" value="NZ_BMJD01000011.1"/>
</dbReference>
<dbReference type="InterPro" id="IPR025662">
    <property type="entry name" value="Sigma_54_int_dom_ATP-bd_1"/>
</dbReference>
<dbReference type="Pfam" id="PF18024">
    <property type="entry name" value="HTH_50"/>
    <property type="match status" value="1"/>
</dbReference>
<keyword evidence="4" id="KW-0805">Transcription regulation</keyword>